<name>A0ABT1DD07_9PROT</name>
<dbReference type="Pfam" id="PF01042">
    <property type="entry name" value="Ribonuc_L-PSP"/>
    <property type="match status" value="1"/>
</dbReference>
<accession>A0ABT1DD07</accession>
<dbReference type="PANTHER" id="PTHR11803:SF39">
    <property type="entry name" value="2-IMINOBUTANOATE_2-IMINOPROPANOATE DEAMINASE"/>
    <property type="match status" value="1"/>
</dbReference>
<keyword evidence="2" id="KW-1185">Reference proteome</keyword>
<dbReference type="PANTHER" id="PTHR11803">
    <property type="entry name" value="2-IMINOBUTANOATE/2-IMINOPROPANOATE DEAMINASE RIDA"/>
    <property type="match status" value="1"/>
</dbReference>
<gene>
    <name evidence="1" type="ORF">JYK14_27210</name>
</gene>
<reference evidence="1 2" key="1">
    <citation type="submission" date="2021-12" db="EMBL/GenBank/DDBJ databases">
        <title>Siccirubricoccus leaddurans sp. nov., a high concentration Zn2+ tolerance bacterium.</title>
        <authorList>
            <person name="Cao Y."/>
        </authorList>
    </citation>
    <scope>NUCLEOTIDE SEQUENCE [LARGE SCALE GENOMIC DNA]</scope>
    <source>
        <strain evidence="1 2">KC 17139</strain>
    </source>
</reference>
<proteinExistence type="predicted"/>
<dbReference type="InterPro" id="IPR006175">
    <property type="entry name" value="YjgF/YER057c/UK114"/>
</dbReference>
<dbReference type="CDD" id="cd00448">
    <property type="entry name" value="YjgF_YER057c_UK114_family"/>
    <property type="match status" value="1"/>
</dbReference>
<dbReference type="EMBL" id="JAFIRR010000234">
    <property type="protein sequence ID" value="MCO6419825.1"/>
    <property type="molecule type" value="Genomic_DNA"/>
</dbReference>
<evidence type="ECO:0000313" key="1">
    <source>
        <dbReference type="EMBL" id="MCO6419825.1"/>
    </source>
</evidence>
<evidence type="ECO:0000313" key="2">
    <source>
        <dbReference type="Proteomes" id="UP001523392"/>
    </source>
</evidence>
<organism evidence="1 2">
    <name type="scientific">Siccirubricoccus soli</name>
    <dbReference type="NCBI Taxonomy" id="2899147"/>
    <lineage>
        <taxon>Bacteria</taxon>
        <taxon>Pseudomonadati</taxon>
        <taxon>Pseudomonadota</taxon>
        <taxon>Alphaproteobacteria</taxon>
        <taxon>Acetobacterales</taxon>
        <taxon>Roseomonadaceae</taxon>
        <taxon>Siccirubricoccus</taxon>
    </lineage>
</organism>
<sequence>MALPTRHILPGFPPTVSPASHAVEADGWVHLTGQLGRDLDAPEAPLPPDVATQTRRALANLARSLGALGLGLEHVVSCRVYLTRFERDYAAMNMAYAEAFPPGARPSRVCIGVTALALGALVEIEAVARRP</sequence>
<dbReference type="RefSeq" id="WP_252956504.1">
    <property type="nucleotide sequence ID" value="NZ_JAFIRR010000234.1"/>
</dbReference>
<dbReference type="Gene3D" id="3.30.1330.40">
    <property type="entry name" value="RutC-like"/>
    <property type="match status" value="1"/>
</dbReference>
<dbReference type="InterPro" id="IPR035959">
    <property type="entry name" value="RutC-like_sf"/>
</dbReference>
<protein>
    <submittedName>
        <fullName evidence="1">RidA family protein</fullName>
    </submittedName>
</protein>
<dbReference type="SUPFAM" id="SSF55298">
    <property type="entry name" value="YjgF-like"/>
    <property type="match status" value="1"/>
</dbReference>
<dbReference type="Proteomes" id="UP001523392">
    <property type="component" value="Unassembled WGS sequence"/>
</dbReference>
<comment type="caution">
    <text evidence="1">The sequence shown here is derived from an EMBL/GenBank/DDBJ whole genome shotgun (WGS) entry which is preliminary data.</text>
</comment>